<protein>
    <submittedName>
        <fullName evidence="4">Phosphate ABC transporter substrate-binding protein, PhoT family</fullName>
    </submittedName>
</protein>
<dbReference type="InterPro" id="IPR050811">
    <property type="entry name" value="Phosphate_ABC_transporter"/>
</dbReference>
<dbReference type="PANTHER" id="PTHR30570:SF1">
    <property type="entry name" value="PHOSPHATE-BINDING PROTEIN PSTS"/>
    <property type="match status" value="1"/>
</dbReference>
<feature type="chain" id="PRO_5002681985" evidence="2">
    <location>
        <begin position="23"/>
        <end position="269"/>
    </location>
</feature>
<sequence>MKNLCVALMISMLLLTPLAAQAENITLAGSGSMIPLITELGKAYMKKYPQDTVEVNQKSLGQVGGVMAVNNGAIDIAMSARDLDRSEKALPVKAYEIAVMPGLFAVNSSVPVKAVTSQQICDIYSGKIKNWKQVGGADAPIVVLSRPEADSTKIAVRRGIACFAALKEPVDVAVLPKAKDMFTALTAKPGSIGMIDTVALFDAGAKAKALKLDGKEVSASSQWPIIHHYNLVLGKNRSEAIKRFIQFIKSPEAQGLIKKEKAVPTNFSL</sequence>
<gene>
    <name evidence="4" type="ordered locus">Gura_2484</name>
</gene>
<evidence type="ECO:0000256" key="2">
    <source>
        <dbReference type="SAM" id="SignalP"/>
    </source>
</evidence>
<dbReference type="KEGG" id="gur:Gura_2484"/>
<proteinExistence type="predicted"/>
<dbReference type="EMBL" id="CP000698">
    <property type="protein sequence ID" value="ABQ26662.1"/>
    <property type="molecule type" value="Genomic_DNA"/>
</dbReference>
<evidence type="ECO:0000256" key="1">
    <source>
        <dbReference type="ARBA" id="ARBA00022729"/>
    </source>
</evidence>
<dbReference type="Proteomes" id="UP000006695">
    <property type="component" value="Chromosome"/>
</dbReference>
<evidence type="ECO:0000259" key="3">
    <source>
        <dbReference type="Pfam" id="PF12849"/>
    </source>
</evidence>
<dbReference type="HOGENOM" id="CLU_026228_5_1_7"/>
<dbReference type="Pfam" id="PF12849">
    <property type="entry name" value="PBP_like_2"/>
    <property type="match status" value="1"/>
</dbReference>
<evidence type="ECO:0000313" key="5">
    <source>
        <dbReference type="Proteomes" id="UP000006695"/>
    </source>
</evidence>
<accession>A5G4E4</accession>
<dbReference type="RefSeq" id="WP_011939349.1">
    <property type="nucleotide sequence ID" value="NC_009483.1"/>
</dbReference>
<dbReference type="OrthoDB" id="9783488at2"/>
<keyword evidence="5" id="KW-1185">Reference proteome</keyword>
<dbReference type="AlphaFoldDB" id="A5G4E4"/>
<name>A5G4E4_GEOUR</name>
<dbReference type="InterPro" id="IPR024370">
    <property type="entry name" value="PBP_domain"/>
</dbReference>
<dbReference type="Gene3D" id="3.40.190.10">
    <property type="entry name" value="Periplasmic binding protein-like II"/>
    <property type="match status" value="2"/>
</dbReference>
<keyword evidence="1 2" id="KW-0732">Signal</keyword>
<dbReference type="SUPFAM" id="SSF53850">
    <property type="entry name" value="Periplasmic binding protein-like II"/>
    <property type="match status" value="1"/>
</dbReference>
<feature type="signal peptide" evidence="2">
    <location>
        <begin position="1"/>
        <end position="22"/>
    </location>
</feature>
<evidence type="ECO:0000313" key="4">
    <source>
        <dbReference type="EMBL" id="ABQ26662.1"/>
    </source>
</evidence>
<feature type="domain" description="PBP" evidence="3">
    <location>
        <begin position="19"/>
        <end position="248"/>
    </location>
</feature>
<dbReference type="STRING" id="351605.Gura_2484"/>
<dbReference type="PANTHER" id="PTHR30570">
    <property type="entry name" value="PERIPLASMIC PHOSPHATE BINDING COMPONENT OF PHOSPHATE ABC TRANSPORTER"/>
    <property type="match status" value="1"/>
</dbReference>
<reference evidence="4 5" key="1">
    <citation type="submission" date="2007-05" db="EMBL/GenBank/DDBJ databases">
        <title>Complete sequence of Geobacter uraniireducens Rf4.</title>
        <authorList>
            <consortium name="US DOE Joint Genome Institute"/>
            <person name="Copeland A."/>
            <person name="Lucas S."/>
            <person name="Lapidus A."/>
            <person name="Barry K."/>
            <person name="Detter J.C."/>
            <person name="Glavina del Rio T."/>
            <person name="Hammon N."/>
            <person name="Israni S."/>
            <person name="Dalin E."/>
            <person name="Tice H."/>
            <person name="Pitluck S."/>
            <person name="Chertkov O."/>
            <person name="Brettin T."/>
            <person name="Bruce D."/>
            <person name="Han C."/>
            <person name="Schmutz J."/>
            <person name="Larimer F."/>
            <person name="Land M."/>
            <person name="Hauser L."/>
            <person name="Kyrpides N."/>
            <person name="Mikhailova N."/>
            <person name="Shelobolina E."/>
            <person name="Aklujkar M."/>
            <person name="Lovley D."/>
            <person name="Richardson P."/>
        </authorList>
    </citation>
    <scope>NUCLEOTIDE SEQUENCE [LARGE SCALE GENOMIC DNA]</scope>
    <source>
        <strain evidence="5">ATCC BAA-1134 / JCM 13001 / Rf4</strain>
    </source>
</reference>
<organism evidence="4 5">
    <name type="scientific">Geotalea uraniireducens (strain Rf4)</name>
    <name type="common">Geobacter uraniireducens</name>
    <dbReference type="NCBI Taxonomy" id="351605"/>
    <lineage>
        <taxon>Bacteria</taxon>
        <taxon>Pseudomonadati</taxon>
        <taxon>Thermodesulfobacteriota</taxon>
        <taxon>Desulfuromonadia</taxon>
        <taxon>Geobacterales</taxon>
        <taxon>Geobacteraceae</taxon>
        <taxon>Geotalea</taxon>
    </lineage>
</organism>